<dbReference type="SUPFAM" id="SSF69179">
    <property type="entry name" value="Integrin domains"/>
    <property type="match status" value="3"/>
</dbReference>
<evidence type="ECO:0000256" key="12">
    <source>
        <dbReference type="PROSITE-ProRule" id="PRU00803"/>
    </source>
</evidence>
<dbReference type="Gene3D" id="2.60.40.1460">
    <property type="entry name" value="Integrin domains. Chain A, domain 2"/>
    <property type="match status" value="1"/>
</dbReference>
<feature type="domain" description="Integrin alpha first immunoglubulin-like" evidence="14">
    <location>
        <begin position="444"/>
        <end position="602"/>
    </location>
</feature>
<dbReference type="GO" id="GO:0005178">
    <property type="term" value="F:integrin binding"/>
    <property type="evidence" value="ECO:0007669"/>
    <property type="project" value="TreeGrafter"/>
</dbReference>
<dbReference type="GO" id="GO:0009897">
    <property type="term" value="C:external side of plasma membrane"/>
    <property type="evidence" value="ECO:0007669"/>
    <property type="project" value="TreeGrafter"/>
</dbReference>
<evidence type="ECO:0000256" key="10">
    <source>
        <dbReference type="ARBA" id="ARBA00023170"/>
    </source>
</evidence>
<dbReference type="GO" id="GO:0007229">
    <property type="term" value="P:integrin-mediated signaling pathway"/>
    <property type="evidence" value="ECO:0007669"/>
    <property type="project" value="UniProtKB-KW"/>
</dbReference>
<reference evidence="17" key="1">
    <citation type="submission" date="2025-08" db="UniProtKB">
        <authorList>
            <consortium name="Ensembl"/>
        </authorList>
    </citation>
    <scope>IDENTIFICATION</scope>
</reference>
<evidence type="ECO:0000259" key="15">
    <source>
        <dbReference type="Pfam" id="PF20805"/>
    </source>
</evidence>
<dbReference type="PRINTS" id="PR01185">
    <property type="entry name" value="INTEGRINA"/>
</dbReference>
<dbReference type="Gene3D" id="2.60.40.1510">
    <property type="entry name" value="ntegrin, alpha v. Chain A, domain 3"/>
    <property type="match status" value="1"/>
</dbReference>
<dbReference type="GO" id="GO:0050900">
    <property type="term" value="P:leukocyte migration"/>
    <property type="evidence" value="ECO:0007669"/>
    <property type="project" value="TreeGrafter"/>
</dbReference>
<feature type="repeat" description="FG-GAP" evidence="12">
    <location>
        <begin position="33"/>
        <end position="98"/>
    </location>
</feature>
<evidence type="ECO:0000256" key="8">
    <source>
        <dbReference type="ARBA" id="ARBA00023037"/>
    </source>
</evidence>
<dbReference type="PANTHER" id="PTHR23220">
    <property type="entry name" value="INTEGRIN ALPHA"/>
    <property type="match status" value="1"/>
</dbReference>
<feature type="repeat" description="FG-GAP" evidence="12">
    <location>
        <begin position="338"/>
        <end position="396"/>
    </location>
</feature>
<accession>A0A8C7KXM4</accession>
<evidence type="ECO:0000256" key="2">
    <source>
        <dbReference type="ARBA" id="ARBA00008054"/>
    </source>
</evidence>
<dbReference type="GO" id="GO:0008305">
    <property type="term" value="C:integrin complex"/>
    <property type="evidence" value="ECO:0007669"/>
    <property type="project" value="InterPro"/>
</dbReference>
<dbReference type="InterPro" id="IPR028994">
    <property type="entry name" value="Integrin_alpha_N"/>
</dbReference>
<keyword evidence="7 13" id="KW-1133">Transmembrane helix</keyword>
<keyword evidence="10 13" id="KW-0675">Receptor</keyword>
<dbReference type="InterPro" id="IPR000413">
    <property type="entry name" value="Integrin_alpha"/>
</dbReference>
<keyword evidence="5" id="KW-0677">Repeat</keyword>
<dbReference type="InterPro" id="IPR013517">
    <property type="entry name" value="FG-GAP"/>
</dbReference>
<organism evidence="17 18">
    <name type="scientific">Oncorhynchus kisutch</name>
    <name type="common">Coho salmon</name>
    <name type="synonym">Salmo kisutch</name>
    <dbReference type="NCBI Taxonomy" id="8019"/>
    <lineage>
        <taxon>Eukaryota</taxon>
        <taxon>Metazoa</taxon>
        <taxon>Chordata</taxon>
        <taxon>Craniata</taxon>
        <taxon>Vertebrata</taxon>
        <taxon>Euteleostomi</taxon>
        <taxon>Actinopterygii</taxon>
        <taxon>Neopterygii</taxon>
        <taxon>Teleostei</taxon>
        <taxon>Protacanthopterygii</taxon>
        <taxon>Salmoniformes</taxon>
        <taxon>Salmonidae</taxon>
        <taxon>Salmoninae</taxon>
        <taxon>Oncorhynchus</taxon>
    </lineage>
</organism>
<dbReference type="PANTHER" id="PTHR23220:SF9">
    <property type="entry name" value="INTEGRIN ALPHA-6"/>
    <property type="match status" value="1"/>
</dbReference>
<evidence type="ECO:0000256" key="11">
    <source>
        <dbReference type="ARBA" id="ARBA00023180"/>
    </source>
</evidence>
<dbReference type="GeneTree" id="ENSGT00940000155353"/>
<evidence type="ECO:0000256" key="7">
    <source>
        <dbReference type="ARBA" id="ARBA00022989"/>
    </source>
</evidence>
<gene>
    <name evidence="17" type="primary">LOC109874753</name>
</gene>
<keyword evidence="18" id="KW-1185">Reference proteome</keyword>
<feature type="domain" description="Integrin alpha third immunoglobulin-like" evidence="16">
    <location>
        <begin position="833"/>
        <end position="910"/>
    </location>
</feature>
<proteinExistence type="inferred from homology"/>
<dbReference type="Ensembl" id="ENSOKIT00005117366.1">
    <property type="protein sequence ID" value="ENSOKIP00005109563.1"/>
    <property type="gene ID" value="ENSOKIG00005047168.1"/>
</dbReference>
<feature type="domain" description="Integrin alpha second immunoglobulin-like" evidence="15">
    <location>
        <begin position="604"/>
        <end position="705"/>
    </location>
</feature>
<dbReference type="InterPro" id="IPR048285">
    <property type="entry name" value="Integrin_alpha_Ig-like_2"/>
</dbReference>
<dbReference type="InterPro" id="IPR013649">
    <property type="entry name" value="Integrin_alpha_Ig-like_1"/>
</dbReference>
<evidence type="ECO:0000259" key="16">
    <source>
        <dbReference type="Pfam" id="PF20806"/>
    </source>
</evidence>
<evidence type="ECO:0000313" key="18">
    <source>
        <dbReference type="Proteomes" id="UP000694557"/>
    </source>
</evidence>
<dbReference type="InterPro" id="IPR032695">
    <property type="entry name" value="Integrin_dom_sf"/>
</dbReference>
<dbReference type="Gene3D" id="2.60.40.1530">
    <property type="entry name" value="ntegrin, alpha v. Chain A, domain 4"/>
    <property type="match status" value="1"/>
</dbReference>
<keyword evidence="8 13" id="KW-0401">Integrin</keyword>
<dbReference type="Pfam" id="PF20806">
    <property type="entry name" value="Integrin_A_Ig_3"/>
    <property type="match status" value="2"/>
</dbReference>
<dbReference type="Pfam" id="PF20805">
    <property type="entry name" value="Integrin_A_Ig_2"/>
    <property type="match status" value="1"/>
</dbReference>
<evidence type="ECO:0000256" key="3">
    <source>
        <dbReference type="ARBA" id="ARBA00022692"/>
    </source>
</evidence>
<dbReference type="Gene3D" id="1.20.5.930">
    <property type="entry name" value="Bicelle-embedded integrin alpha(iib) transmembrane segment"/>
    <property type="match status" value="1"/>
</dbReference>
<evidence type="ECO:0000313" key="17">
    <source>
        <dbReference type="Ensembl" id="ENSOKIP00005109563.1"/>
    </source>
</evidence>
<evidence type="ECO:0000259" key="14">
    <source>
        <dbReference type="Pfam" id="PF08441"/>
    </source>
</evidence>
<dbReference type="Pfam" id="PF01839">
    <property type="entry name" value="FG-GAP"/>
    <property type="match status" value="2"/>
</dbReference>
<reference evidence="17" key="2">
    <citation type="submission" date="2025-09" db="UniProtKB">
        <authorList>
            <consortium name="Ensembl"/>
        </authorList>
    </citation>
    <scope>IDENTIFICATION</scope>
</reference>
<dbReference type="GO" id="GO:0033627">
    <property type="term" value="P:cell adhesion mediated by integrin"/>
    <property type="evidence" value="ECO:0007669"/>
    <property type="project" value="TreeGrafter"/>
</dbReference>
<dbReference type="InterPro" id="IPR048286">
    <property type="entry name" value="Integrin_alpha_Ig-like_3"/>
</dbReference>
<dbReference type="Gene3D" id="2.130.10.130">
    <property type="entry name" value="Integrin alpha, N-terminal"/>
    <property type="match status" value="1"/>
</dbReference>
<evidence type="ECO:0000256" key="4">
    <source>
        <dbReference type="ARBA" id="ARBA00022729"/>
    </source>
</evidence>
<dbReference type="PROSITE" id="PS51470">
    <property type="entry name" value="FG_GAP"/>
    <property type="match status" value="4"/>
</dbReference>
<evidence type="ECO:0000256" key="13">
    <source>
        <dbReference type="RuleBase" id="RU003762"/>
    </source>
</evidence>
<dbReference type="Pfam" id="PF08441">
    <property type="entry name" value="Integrin_A_Ig_1"/>
    <property type="match status" value="1"/>
</dbReference>
<evidence type="ECO:0000256" key="6">
    <source>
        <dbReference type="ARBA" id="ARBA00022889"/>
    </source>
</evidence>
<dbReference type="AlphaFoldDB" id="A0A8C7KXM4"/>
<dbReference type="Proteomes" id="UP000694557">
    <property type="component" value="Unassembled WGS sequence"/>
</dbReference>
<feature type="repeat" description="FG-GAP" evidence="12">
    <location>
        <begin position="400"/>
        <end position="459"/>
    </location>
</feature>
<comment type="subcellular location">
    <subcellularLocation>
        <location evidence="1 13">Membrane</location>
        <topology evidence="1 13">Single-pass type I membrane protein</topology>
    </subcellularLocation>
</comment>
<name>A0A8C7KXM4_ONCKI</name>
<keyword evidence="11" id="KW-0325">Glycoprotein</keyword>
<evidence type="ECO:0000256" key="5">
    <source>
        <dbReference type="ARBA" id="ARBA00022737"/>
    </source>
</evidence>
<keyword evidence="4 13" id="KW-0732">Signal</keyword>
<feature type="chain" id="PRO_5034955226" evidence="13">
    <location>
        <begin position="29"/>
        <end position="981"/>
    </location>
</feature>
<keyword evidence="6 13" id="KW-0130">Cell adhesion</keyword>
<keyword evidence="9 13" id="KW-0472">Membrane</keyword>
<protein>
    <submittedName>
        <fullName evidence="17">Integrin, alpha 6b</fullName>
    </submittedName>
</protein>
<keyword evidence="3 13" id="KW-0812">Transmembrane</keyword>
<feature type="domain" description="Integrin alpha third immunoglobulin-like" evidence="16">
    <location>
        <begin position="729"/>
        <end position="826"/>
    </location>
</feature>
<dbReference type="SMART" id="SM00191">
    <property type="entry name" value="Int_alpha"/>
    <property type="match status" value="5"/>
</dbReference>
<evidence type="ECO:0000256" key="1">
    <source>
        <dbReference type="ARBA" id="ARBA00004479"/>
    </source>
</evidence>
<sequence>VGGARHKWIQFLSSLSLLFLLEWTQISSFNLDTDNVLIKNGEPGSLFGFSLAMHRQLAPVDKTMLLVGAPRAKALGGQKSKVTGGLYNCDTTSSSCNRVELDNDEDLKTESKENQWMGVTVNSQGPGGKIVTCAHRYQLRLFVNTPQESRDITGRCYMLSQDLTIIDDEDGGNWRFCEGRARGHERFGSCQQGLSATFTRDYEYLVFGAPGAYDWKGRGVAVSSSSVNRLCTSFSLDSGKAITKKGQLTVVAGAPRAHHSGEVVLLKKESDESSMLSPEYILEGEGLASSFGYDLTVVDLTGDGWQDIVVGAPQFFEKDGKVGGAIYAYINKGGVWSKLTPTRIDGPQDSMFGLAVENLGDLNLDGYQDIAVGAPYDDSGSGKVFIYHGSAQGINIKPAQVLSGVPSKTRLFGYSLAGNMDLDRNSYPDLAVGSLSDSVFVYRARPVINIQKVVKTMPKEIDLTKKNCGNNICLEVEACFSYTANPKSYNPKLTVAYSFEADAERRKKGLPPRVTFSTRSSEDHDYESTGVLTLSAQGKKECITAKLTLQENIKDKLRGIPIEVAVEIQNSKRKRRALPGLTPILDSNQPITAIAEVSFLKEGCGSDNLCQSNLQLQHRFLEHINLSPDIALEITVTNKNGDDAHEAALVASFPSSLSYSASYSAPKDRQLSCVANKNGSQADCELGNPFKRDSEVTFYIILSTAVEYTLLCHVGRVKAKAKVVIELQLSLTGVAKPSQVYFTGEVKGESDMKSEGDIGSPIEYEFRVINLGKPLKTYGTASLIINWPKETVEGKWILYLVKMDSQGLEQITCSPAREINPLLVKEVSKHWGSCEDGAKCVEIHCSLQGLDSNAVILLRSRLWNSTFLEEYSKLNYLDVIVKASLRVDGTAKNMVLRNAETQVRVTVFPERRVAQYGGLPWWIILVAILLGLLLLGLLVFLLWKVRQQGEHRETVYSIYSASGKYSDPLTFSTFCYTTTIF</sequence>
<dbReference type="InterPro" id="IPR013519">
    <property type="entry name" value="Int_alpha_beta-p"/>
</dbReference>
<dbReference type="GO" id="GO:0098609">
    <property type="term" value="P:cell-cell adhesion"/>
    <property type="evidence" value="ECO:0007669"/>
    <property type="project" value="TreeGrafter"/>
</dbReference>
<dbReference type="GO" id="GO:0007160">
    <property type="term" value="P:cell-matrix adhesion"/>
    <property type="evidence" value="ECO:0007669"/>
    <property type="project" value="TreeGrafter"/>
</dbReference>
<feature type="repeat" description="FG-GAP" evidence="12">
    <location>
        <begin position="277"/>
        <end position="337"/>
    </location>
</feature>
<feature type="signal peptide" evidence="13">
    <location>
        <begin position="1"/>
        <end position="28"/>
    </location>
</feature>
<dbReference type="SUPFAM" id="SSF69318">
    <property type="entry name" value="Integrin alpha N-terminal domain"/>
    <property type="match status" value="1"/>
</dbReference>
<evidence type="ECO:0000256" key="9">
    <source>
        <dbReference type="ARBA" id="ARBA00023136"/>
    </source>
</evidence>
<comment type="similarity">
    <text evidence="2 13">Belongs to the integrin alpha chain family.</text>
</comment>
<feature type="transmembrane region" description="Helical" evidence="13">
    <location>
        <begin position="919"/>
        <end position="943"/>
    </location>
</feature>